<dbReference type="Gene3D" id="3.10.180.50">
    <property type="match status" value="1"/>
</dbReference>
<keyword evidence="9" id="KW-1185">Reference proteome</keyword>
<dbReference type="EC" id="1.13.11.93" evidence="6"/>
<evidence type="ECO:0000256" key="2">
    <source>
        <dbReference type="ARBA" id="ARBA00022964"/>
    </source>
</evidence>
<keyword evidence="4" id="KW-0408">Iron</keyword>
<dbReference type="PANTHER" id="PTHR31136">
    <property type="entry name" value="DUF1338 DOMAIN-CONTAINING PROTEIN"/>
    <property type="match status" value="1"/>
</dbReference>
<protein>
    <recommendedName>
        <fullName evidence="6">2-oxoadipate dioxygenase/decarboxylase</fullName>
        <ecNumber evidence="6">1.13.11.93</ecNumber>
    </recommendedName>
    <alternativeName>
        <fullName evidence="7">2-hydroxyglutarate synthase</fullName>
    </alternativeName>
</protein>
<comment type="caution">
    <text evidence="8">The sequence shown here is derived from an EMBL/GenBank/DDBJ whole genome shotgun (WGS) entry which is preliminary data.</text>
</comment>
<keyword evidence="2" id="KW-0223">Dioxygenase</keyword>
<dbReference type="AlphaFoldDB" id="A0A2S7KZE1"/>
<evidence type="ECO:0000313" key="9">
    <source>
        <dbReference type="Proteomes" id="UP000239522"/>
    </source>
</evidence>
<keyword evidence="3" id="KW-0560">Oxidoreductase</keyword>
<dbReference type="EMBL" id="MQUA01000013">
    <property type="protein sequence ID" value="PQB07991.1"/>
    <property type="molecule type" value="Genomic_DNA"/>
</dbReference>
<gene>
    <name evidence="8" type="ORF">BST83_13150</name>
</gene>
<dbReference type="OrthoDB" id="506370at2"/>
<evidence type="ECO:0000256" key="6">
    <source>
        <dbReference type="ARBA" id="ARBA00035023"/>
    </source>
</evidence>
<sequence length="298" mass="34351">MKVLDEVLKGLMDRYKERVPDVSKITNALIINHLIENQEDIENDHIAFRTMGVTNLGIASFEKIFLHFGYTAEDRYLFEKKKLNARWYKPLNNKYPRIFISELNVSSFSENIQNIIKSYTNEVNSDPVDALNLNKSNEIDAYLHAALWRVPTWEDYCTLKEESEYAAWVIYNRYYLNHYTITVDGLPEGYNSLVQFNTFVNSIGVELSDAGGFIKTSSDGLLLQSSTISQVVEAIFSDGDKHPIAGSYVEFAERKILPEFKNLPIKKIKREHRREGFEASSADKIFESTFSSQVDRKK</sequence>
<dbReference type="InterPro" id="IPR009770">
    <property type="entry name" value="HGLS"/>
</dbReference>
<comment type="similarity">
    <text evidence="5">Belongs to the 2-oxoadipate dioxygenase/decarboxylase family.</text>
</comment>
<organism evidence="8 9">
    <name type="scientific">Polaribacter filamentus</name>
    <dbReference type="NCBI Taxonomy" id="53483"/>
    <lineage>
        <taxon>Bacteria</taxon>
        <taxon>Pseudomonadati</taxon>
        <taxon>Bacteroidota</taxon>
        <taxon>Flavobacteriia</taxon>
        <taxon>Flavobacteriales</taxon>
        <taxon>Flavobacteriaceae</taxon>
    </lineage>
</organism>
<evidence type="ECO:0000256" key="4">
    <source>
        <dbReference type="ARBA" id="ARBA00023004"/>
    </source>
</evidence>
<comment type="cofactor">
    <cofactor evidence="1">
        <name>Fe(2+)</name>
        <dbReference type="ChEBI" id="CHEBI:29033"/>
    </cofactor>
</comment>
<name>A0A2S7KZE1_9FLAO</name>
<dbReference type="Pfam" id="PF07063">
    <property type="entry name" value="HGLS"/>
    <property type="match status" value="1"/>
</dbReference>
<evidence type="ECO:0000256" key="3">
    <source>
        <dbReference type="ARBA" id="ARBA00023002"/>
    </source>
</evidence>
<dbReference type="SMART" id="SM01150">
    <property type="entry name" value="DUF1338"/>
    <property type="match status" value="1"/>
</dbReference>
<accession>A0A2S7KZE1</accession>
<evidence type="ECO:0000256" key="7">
    <source>
        <dbReference type="ARBA" id="ARBA00035045"/>
    </source>
</evidence>
<dbReference type="Proteomes" id="UP000239522">
    <property type="component" value="Unassembled WGS sequence"/>
</dbReference>
<evidence type="ECO:0000256" key="1">
    <source>
        <dbReference type="ARBA" id="ARBA00001954"/>
    </source>
</evidence>
<dbReference type="RefSeq" id="WP_104810193.1">
    <property type="nucleotide sequence ID" value="NZ_MQUA01000013.1"/>
</dbReference>
<reference evidence="8 9" key="1">
    <citation type="submission" date="2016-11" db="EMBL/GenBank/DDBJ databases">
        <title>Trade-off between light-utilization and light-protection in marine flavobacteria.</title>
        <authorList>
            <person name="Kumagai Y."/>
        </authorList>
    </citation>
    <scope>NUCLEOTIDE SEQUENCE [LARGE SCALE GENOMIC DNA]</scope>
    <source>
        <strain evidence="8 9">ATCC 700397</strain>
    </source>
</reference>
<dbReference type="CDD" id="cd16350">
    <property type="entry name" value="VOC_like"/>
    <property type="match status" value="1"/>
</dbReference>
<dbReference type="GO" id="GO:0051213">
    <property type="term" value="F:dioxygenase activity"/>
    <property type="evidence" value="ECO:0007669"/>
    <property type="project" value="UniProtKB-KW"/>
</dbReference>
<evidence type="ECO:0000313" key="8">
    <source>
        <dbReference type="EMBL" id="PQB07991.1"/>
    </source>
</evidence>
<proteinExistence type="inferred from homology"/>
<evidence type="ECO:0000256" key="5">
    <source>
        <dbReference type="ARBA" id="ARBA00035013"/>
    </source>
</evidence>
<dbReference type="PANTHER" id="PTHR31136:SF5">
    <property type="entry name" value="2-OXOADIPATE DIOXYGENASE_DECARBOXYLASE, CHLOROPLASTIC"/>
    <property type="match status" value="1"/>
</dbReference>